<feature type="region of interest" description="Disordered" evidence="1">
    <location>
        <begin position="138"/>
        <end position="159"/>
    </location>
</feature>
<feature type="region of interest" description="Disordered" evidence="1">
    <location>
        <begin position="61"/>
        <end position="123"/>
    </location>
</feature>
<reference evidence="2 3" key="1">
    <citation type="submission" date="2023-01" db="EMBL/GenBank/DDBJ databases">
        <title>Analysis of 21 Apiospora genomes using comparative genomics revels a genus with tremendous synthesis potential of carbohydrate active enzymes and secondary metabolites.</title>
        <authorList>
            <person name="Sorensen T."/>
        </authorList>
    </citation>
    <scope>NUCLEOTIDE SEQUENCE [LARGE SCALE GENOMIC DNA]</scope>
    <source>
        <strain evidence="2 3">CBS 114990</strain>
    </source>
</reference>
<evidence type="ECO:0000313" key="2">
    <source>
        <dbReference type="EMBL" id="KAK8062788.1"/>
    </source>
</evidence>
<sequence>MAKISPLAAKTLHNVLASHADALAKKAPEVNPIFVPLPKQTEDEVDELTFKYADFSVSDGSWDSWGSDQASNSTVSTSGTSTAETLWSPDGISTSTDGTTSDAASASVSWEDSSTNTTSPDSVVDLWFGPGDAADSTSFMSSANSAAPDRDGSEWGWESREDRKAKMDAYKKYRAETWTPRQLELFRYRDVFTRHDEDRDHDRLLAMRFMKECALDFAKRRRSQAHDRFNEHRDRLVMGLVENEKPHTITEPKRTGKNRWVSITVDEL</sequence>
<dbReference type="RefSeq" id="XP_066661387.1">
    <property type="nucleotide sequence ID" value="XM_066819199.1"/>
</dbReference>
<evidence type="ECO:0000256" key="1">
    <source>
        <dbReference type="SAM" id="MobiDB-lite"/>
    </source>
</evidence>
<feature type="compositionally biased region" description="Basic and acidic residues" evidence="1">
    <location>
        <begin position="148"/>
        <end position="159"/>
    </location>
</feature>
<dbReference type="EMBL" id="JAQQWN010000010">
    <property type="protein sequence ID" value="KAK8062788.1"/>
    <property type="molecule type" value="Genomic_DNA"/>
</dbReference>
<gene>
    <name evidence="2" type="ORF">PG997_014885</name>
</gene>
<organism evidence="2 3">
    <name type="scientific">Apiospora hydei</name>
    <dbReference type="NCBI Taxonomy" id="1337664"/>
    <lineage>
        <taxon>Eukaryota</taxon>
        <taxon>Fungi</taxon>
        <taxon>Dikarya</taxon>
        <taxon>Ascomycota</taxon>
        <taxon>Pezizomycotina</taxon>
        <taxon>Sordariomycetes</taxon>
        <taxon>Xylariomycetidae</taxon>
        <taxon>Amphisphaeriales</taxon>
        <taxon>Apiosporaceae</taxon>
        <taxon>Apiospora</taxon>
    </lineage>
</organism>
<feature type="compositionally biased region" description="Low complexity" evidence="1">
    <location>
        <begin position="61"/>
        <end position="109"/>
    </location>
</feature>
<dbReference type="Proteomes" id="UP001433268">
    <property type="component" value="Unassembled WGS sequence"/>
</dbReference>
<evidence type="ECO:0000313" key="3">
    <source>
        <dbReference type="Proteomes" id="UP001433268"/>
    </source>
</evidence>
<accession>A0ABR1UV55</accession>
<keyword evidence="3" id="KW-1185">Reference proteome</keyword>
<proteinExistence type="predicted"/>
<protein>
    <submittedName>
        <fullName evidence="2">Uncharacterized protein</fullName>
    </submittedName>
</protein>
<feature type="compositionally biased region" description="Polar residues" evidence="1">
    <location>
        <begin position="110"/>
        <end position="121"/>
    </location>
</feature>
<name>A0ABR1UV55_9PEZI</name>
<dbReference type="GeneID" id="92052259"/>
<comment type="caution">
    <text evidence="2">The sequence shown here is derived from an EMBL/GenBank/DDBJ whole genome shotgun (WGS) entry which is preliminary data.</text>
</comment>